<dbReference type="Gene3D" id="3.40.1390.30">
    <property type="entry name" value="NIF3 (NGG1p interacting factor 3)-like"/>
    <property type="match status" value="2"/>
</dbReference>
<evidence type="ECO:0000256" key="4">
    <source>
        <dbReference type="PIRSR" id="PIRSR602678-1"/>
    </source>
</evidence>
<feature type="binding site" evidence="4">
    <location>
        <position position="80"/>
    </location>
    <ligand>
        <name>a divalent metal cation</name>
        <dbReference type="ChEBI" id="CHEBI:60240"/>
        <label>1</label>
    </ligand>
</feature>
<dbReference type="SUPFAM" id="SSF102705">
    <property type="entry name" value="NIF3 (NGG1p interacting factor 3)-like"/>
    <property type="match status" value="1"/>
</dbReference>
<comment type="caution">
    <text evidence="5">The sequence shown here is derived from an EMBL/GenBank/DDBJ whole genome shotgun (WGS) entry which is preliminary data.</text>
</comment>
<dbReference type="InterPro" id="IPR002678">
    <property type="entry name" value="DUF34/NIF3"/>
</dbReference>
<dbReference type="Pfam" id="PF01784">
    <property type="entry name" value="DUF34_NIF3"/>
    <property type="match status" value="1"/>
</dbReference>
<dbReference type="PANTHER" id="PTHR13799">
    <property type="entry name" value="NGG1 INTERACTING FACTOR 3"/>
    <property type="match status" value="1"/>
</dbReference>
<dbReference type="NCBIfam" id="TIGR00486">
    <property type="entry name" value="YbgI_SA1388"/>
    <property type="match status" value="1"/>
</dbReference>
<protein>
    <recommendedName>
        <fullName evidence="2">GTP cyclohydrolase 1 type 2 homolog</fullName>
    </recommendedName>
</protein>
<dbReference type="EMBL" id="PEZP01000014">
    <property type="protein sequence ID" value="PIT98340.1"/>
    <property type="molecule type" value="Genomic_DNA"/>
</dbReference>
<dbReference type="InterPro" id="IPR036069">
    <property type="entry name" value="DUF34/NIF3_sf"/>
</dbReference>
<dbReference type="Proteomes" id="UP000230731">
    <property type="component" value="Unassembled WGS sequence"/>
</dbReference>
<accession>A0A2M6X000</accession>
<name>A0A2M6X000_9BACT</name>
<keyword evidence="3 4" id="KW-0479">Metal-binding</keyword>
<evidence type="ECO:0000313" key="6">
    <source>
        <dbReference type="Proteomes" id="UP000230731"/>
    </source>
</evidence>
<comment type="similarity">
    <text evidence="1">Belongs to the GTP cyclohydrolase I type 2/NIF3 family.</text>
</comment>
<feature type="binding site" evidence="4">
    <location>
        <position position="236"/>
    </location>
    <ligand>
        <name>a divalent metal cation</name>
        <dbReference type="ChEBI" id="CHEBI:60240"/>
        <label>1</label>
    </ligand>
</feature>
<dbReference type="PANTHER" id="PTHR13799:SF14">
    <property type="entry name" value="GTP CYCLOHYDROLASE 1 TYPE 2 HOMOLOG"/>
    <property type="match status" value="1"/>
</dbReference>
<organism evidence="5 6">
    <name type="scientific">Candidatus Andersenbacteria bacterium CG10_big_fil_rev_8_21_14_0_10_54_11</name>
    <dbReference type="NCBI Taxonomy" id="1974485"/>
    <lineage>
        <taxon>Bacteria</taxon>
        <taxon>Candidatus Anderseniibacteriota</taxon>
    </lineage>
</organism>
<dbReference type="GO" id="GO:0005737">
    <property type="term" value="C:cytoplasm"/>
    <property type="evidence" value="ECO:0007669"/>
    <property type="project" value="TreeGrafter"/>
</dbReference>
<evidence type="ECO:0000256" key="2">
    <source>
        <dbReference type="ARBA" id="ARBA00022112"/>
    </source>
</evidence>
<proteinExistence type="inferred from homology"/>
<sequence>MLTLSIQVLYTSVKGTMVQRQQIHEYLDNYLAISDVEDTCVNGLQVEGSEDVRTLGVAVDAGLSIFDQAIAERVDFLITHHGHFWHSANPSLTGWKKKRIELLLENDISLYAAHLPLDRHPEVGNNALLLKLLGTDAHKEFFPHAGALIGKIGRLPAPTPLGAITEQLENQLNTQCLPVGDPETAITTVAAVSGGGSYGAFYSALEAGVDLLLTGDTIEIYHSARDSGLNVIFAGHHATETLGIRSLGRHLAKKFDLPVKELRHPTGL</sequence>
<evidence type="ECO:0000313" key="5">
    <source>
        <dbReference type="EMBL" id="PIT98340.1"/>
    </source>
</evidence>
<feature type="binding site" evidence="4">
    <location>
        <position position="81"/>
    </location>
    <ligand>
        <name>a divalent metal cation</name>
        <dbReference type="ChEBI" id="CHEBI:60240"/>
        <label>1</label>
    </ligand>
</feature>
<dbReference type="GO" id="GO:0046872">
    <property type="term" value="F:metal ion binding"/>
    <property type="evidence" value="ECO:0007669"/>
    <property type="project" value="UniProtKB-KW"/>
</dbReference>
<dbReference type="AlphaFoldDB" id="A0A2M6X000"/>
<reference evidence="6" key="1">
    <citation type="submission" date="2017-09" db="EMBL/GenBank/DDBJ databases">
        <title>Depth-based differentiation of microbial function through sediment-hosted aquifers and enrichment of novel symbionts in the deep terrestrial subsurface.</title>
        <authorList>
            <person name="Probst A.J."/>
            <person name="Ladd B."/>
            <person name="Jarett J.K."/>
            <person name="Geller-Mcgrath D.E."/>
            <person name="Sieber C.M.K."/>
            <person name="Emerson J.B."/>
            <person name="Anantharaman K."/>
            <person name="Thomas B.C."/>
            <person name="Malmstrom R."/>
            <person name="Stieglmeier M."/>
            <person name="Klingl A."/>
            <person name="Woyke T."/>
            <person name="Ryan C.M."/>
            <person name="Banfield J.F."/>
        </authorList>
    </citation>
    <scope>NUCLEOTIDE SEQUENCE [LARGE SCALE GENOMIC DNA]</scope>
</reference>
<evidence type="ECO:0000256" key="3">
    <source>
        <dbReference type="ARBA" id="ARBA00022723"/>
    </source>
</evidence>
<dbReference type="FunFam" id="3.40.1390.30:FF:000001">
    <property type="entry name" value="GTP cyclohydrolase 1 type 2"/>
    <property type="match status" value="1"/>
</dbReference>
<feature type="binding site" evidence="4">
    <location>
        <position position="240"/>
    </location>
    <ligand>
        <name>a divalent metal cation</name>
        <dbReference type="ChEBI" id="CHEBI:60240"/>
        <label>1</label>
    </ligand>
</feature>
<evidence type="ECO:0000256" key="1">
    <source>
        <dbReference type="ARBA" id="ARBA00006964"/>
    </source>
</evidence>
<feature type="binding site" evidence="4">
    <location>
        <position position="118"/>
    </location>
    <ligand>
        <name>a divalent metal cation</name>
        <dbReference type="ChEBI" id="CHEBI:60240"/>
        <label>1</label>
    </ligand>
</feature>
<gene>
    <name evidence="5" type="ORF">COT71_01230</name>
</gene>